<keyword evidence="2" id="KW-1185">Reference proteome</keyword>
<gene>
    <name evidence="1" type="ORF">HaLaN_11728</name>
</gene>
<evidence type="ECO:0000313" key="1">
    <source>
        <dbReference type="EMBL" id="GFH15491.1"/>
    </source>
</evidence>
<protein>
    <submittedName>
        <fullName evidence="1">Uncharacterized protein</fullName>
    </submittedName>
</protein>
<evidence type="ECO:0000313" key="2">
    <source>
        <dbReference type="Proteomes" id="UP000485058"/>
    </source>
</evidence>
<dbReference type="Proteomes" id="UP000485058">
    <property type="component" value="Unassembled WGS sequence"/>
</dbReference>
<dbReference type="AlphaFoldDB" id="A0A699Z0G7"/>
<sequence>MAQRITTGTAASRGSPRRVVAGFWSKLIKQAKKRWPDRPLALAYGAAGFSGSGSIGCRRVPVSQMLKEALRRVLMVAAANLQRVKAFPSPGVDVLNKQQHQERPVAVSMAQISLRSKL</sequence>
<reference evidence="1 2" key="1">
    <citation type="submission" date="2020-02" db="EMBL/GenBank/DDBJ databases">
        <title>Draft genome sequence of Haematococcus lacustris strain NIES-144.</title>
        <authorList>
            <person name="Morimoto D."/>
            <person name="Nakagawa S."/>
            <person name="Yoshida T."/>
            <person name="Sawayama S."/>
        </authorList>
    </citation>
    <scope>NUCLEOTIDE SEQUENCE [LARGE SCALE GENOMIC DNA]</scope>
    <source>
        <strain evidence="1 2">NIES-144</strain>
    </source>
</reference>
<proteinExistence type="predicted"/>
<name>A0A699Z0G7_HAELA</name>
<dbReference type="EMBL" id="BLLF01000857">
    <property type="protein sequence ID" value="GFH15491.1"/>
    <property type="molecule type" value="Genomic_DNA"/>
</dbReference>
<organism evidence="1 2">
    <name type="scientific">Haematococcus lacustris</name>
    <name type="common">Green alga</name>
    <name type="synonym">Haematococcus pluvialis</name>
    <dbReference type="NCBI Taxonomy" id="44745"/>
    <lineage>
        <taxon>Eukaryota</taxon>
        <taxon>Viridiplantae</taxon>
        <taxon>Chlorophyta</taxon>
        <taxon>core chlorophytes</taxon>
        <taxon>Chlorophyceae</taxon>
        <taxon>CS clade</taxon>
        <taxon>Chlamydomonadales</taxon>
        <taxon>Haematococcaceae</taxon>
        <taxon>Haematococcus</taxon>
    </lineage>
</organism>
<comment type="caution">
    <text evidence="1">The sequence shown here is derived from an EMBL/GenBank/DDBJ whole genome shotgun (WGS) entry which is preliminary data.</text>
</comment>
<accession>A0A699Z0G7</accession>